<dbReference type="Proteomes" id="UP001055658">
    <property type="component" value="Chromosome"/>
</dbReference>
<evidence type="ECO:0000313" key="2">
    <source>
        <dbReference type="Proteomes" id="UP001055658"/>
    </source>
</evidence>
<gene>
    <name evidence="1" type="ORF">MJO52_12505</name>
</gene>
<dbReference type="Gene3D" id="3.40.50.12580">
    <property type="match status" value="1"/>
</dbReference>
<accession>A0ABY4V6K2</accession>
<organism evidence="1 2">
    <name type="scientific">Microbulbifer variabilis</name>
    <dbReference type="NCBI Taxonomy" id="266805"/>
    <lineage>
        <taxon>Bacteria</taxon>
        <taxon>Pseudomonadati</taxon>
        <taxon>Pseudomonadota</taxon>
        <taxon>Gammaproteobacteria</taxon>
        <taxon>Cellvibrionales</taxon>
        <taxon>Microbulbiferaceae</taxon>
        <taxon>Microbulbifer</taxon>
    </lineage>
</organism>
<dbReference type="InterPro" id="IPR043148">
    <property type="entry name" value="TagF_C"/>
</dbReference>
<evidence type="ECO:0000313" key="1">
    <source>
        <dbReference type="EMBL" id="USD19900.1"/>
    </source>
</evidence>
<dbReference type="EMBL" id="CP092418">
    <property type="protein sequence ID" value="USD19900.1"/>
    <property type="molecule type" value="Genomic_DNA"/>
</dbReference>
<dbReference type="SUPFAM" id="SSF53756">
    <property type="entry name" value="UDP-Glycosyltransferase/glycogen phosphorylase"/>
    <property type="match status" value="1"/>
</dbReference>
<proteinExistence type="predicted"/>
<keyword evidence="2" id="KW-1185">Reference proteome</keyword>
<protein>
    <submittedName>
        <fullName evidence="1">Uncharacterized protein</fullName>
    </submittedName>
</protein>
<name>A0ABY4V6K2_9GAMM</name>
<dbReference type="RefSeq" id="WP_252081991.1">
    <property type="nucleotide sequence ID" value="NZ_CP092418.1"/>
</dbReference>
<reference evidence="1" key="1">
    <citation type="submission" date="2022-02" db="EMBL/GenBank/DDBJ databases">
        <title>Coral-associated bacteria.</title>
        <authorList>
            <person name="Tang K."/>
            <person name="Wang X."/>
        </authorList>
    </citation>
    <scope>NUCLEOTIDE SEQUENCE</scope>
    <source>
        <strain evidence="1">SCSIO 43006</strain>
    </source>
</reference>
<sequence>MEDRVYNADFVRSTEREYTHSARYIRIKRGSAIKELDHFDLIIAHTAFEGVGSLRSAKLAFVQYGLAKEDYNYGLWRGLADINFVFGNYSQQRIVSVANSIVVGHSVLSSWQKQQAELSWSANEEPIVYYAPTWGEHSSLESSLDGLEELSKRFTLVVAPHHNTIVFNSELIRQIPEKIKIVVSQKDKVDWLLKSQLVVSDISGIIFDAFFLGKKVSVLRGASFTQESVKVGRDSIEYREINNFAVTLNDISSVRKDEFFPIYDPYAGYYQGLISDTLDADERLANEIINYNFHDQHQILREKIRAQWAITDSEKKRIRNENQTDPSPMGQSIRRLLHRLKVSL</sequence>